<evidence type="ECO:0000256" key="1">
    <source>
        <dbReference type="SAM" id="MobiDB-lite"/>
    </source>
</evidence>
<accession>A0A916WZX1</accession>
<reference evidence="2" key="1">
    <citation type="journal article" date="2014" name="Int. J. Syst. Evol. Microbiol.">
        <title>Complete genome sequence of Corynebacterium casei LMG S-19264T (=DSM 44701T), isolated from a smear-ripened cheese.</title>
        <authorList>
            <consortium name="US DOE Joint Genome Institute (JGI-PGF)"/>
            <person name="Walter F."/>
            <person name="Albersmeier A."/>
            <person name="Kalinowski J."/>
            <person name="Ruckert C."/>
        </authorList>
    </citation>
    <scope>NUCLEOTIDE SEQUENCE</scope>
    <source>
        <strain evidence="2">CGMCC 1.12827</strain>
    </source>
</reference>
<organism evidence="2 3">
    <name type="scientific">Gordonia jinhuaensis</name>
    <dbReference type="NCBI Taxonomy" id="1517702"/>
    <lineage>
        <taxon>Bacteria</taxon>
        <taxon>Bacillati</taxon>
        <taxon>Actinomycetota</taxon>
        <taxon>Actinomycetes</taxon>
        <taxon>Mycobacteriales</taxon>
        <taxon>Gordoniaceae</taxon>
        <taxon>Gordonia</taxon>
    </lineage>
</organism>
<dbReference type="EMBL" id="BMGC01000036">
    <property type="protein sequence ID" value="GGB43717.1"/>
    <property type="molecule type" value="Genomic_DNA"/>
</dbReference>
<sequence length="180" mass="19218">MRILAAADEIRDELRIAADGITDPPRRTDDTAHRASILHAIHAAATEILGYAPVCVSGDGAFWLTQLDTAVATLAADTRMWGVPTPRCAAEVAALRAILTRAAVADTGLPLAAACSYPTRANPHGWGDHFDFLLNEPPSTAPRDRTSRCGDSLRCPFEEGPFPAAARPPFADPRPDPDQL</sequence>
<dbReference type="AlphaFoldDB" id="A0A916WZX1"/>
<gene>
    <name evidence="2" type="ORF">GCM10011489_34040</name>
</gene>
<name>A0A916WZX1_9ACTN</name>
<feature type="region of interest" description="Disordered" evidence="1">
    <location>
        <begin position="158"/>
        <end position="180"/>
    </location>
</feature>
<evidence type="ECO:0000313" key="3">
    <source>
        <dbReference type="Proteomes" id="UP000621454"/>
    </source>
</evidence>
<dbReference type="Proteomes" id="UP000621454">
    <property type="component" value="Unassembled WGS sequence"/>
</dbReference>
<protein>
    <submittedName>
        <fullName evidence="2">Uncharacterized protein</fullName>
    </submittedName>
</protein>
<proteinExistence type="predicted"/>
<evidence type="ECO:0000313" key="2">
    <source>
        <dbReference type="EMBL" id="GGB43717.1"/>
    </source>
</evidence>
<reference evidence="2" key="2">
    <citation type="submission" date="2020-09" db="EMBL/GenBank/DDBJ databases">
        <authorList>
            <person name="Sun Q."/>
            <person name="Zhou Y."/>
        </authorList>
    </citation>
    <scope>NUCLEOTIDE SEQUENCE</scope>
    <source>
        <strain evidence="2">CGMCC 1.12827</strain>
    </source>
</reference>
<comment type="caution">
    <text evidence="2">The sequence shown here is derived from an EMBL/GenBank/DDBJ whole genome shotgun (WGS) entry which is preliminary data.</text>
</comment>
<keyword evidence="3" id="KW-1185">Reference proteome</keyword>